<accession>A0ABD2QL55</accession>
<evidence type="ECO:0000313" key="2">
    <source>
        <dbReference type="EMBL" id="KAL3320097.1"/>
    </source>
</evidence>
<dbReference type="EMBL" id="JBJKFK010000076">
    <property type="protein sequence ID" value="KAL3320097.1"/>
    <property type="molecule type" value="Genomic_DNA"/>
</dbReference>
<feature type="compositionally biased region" description="Polar residues" evidence="1">
    <location>
        <begin position="46"/>
        <end position="58"/>
    </location>
</feature>
<comment type="caution">
    <text evidence="2">The sequence shown here is derived from an EMBL/GenBank/DDBJ whole genome shotgun (WGS) entry which is preliminary data.</text>
</comment>
<protein>
    <submittedName>
        <fullName evidence="2">Uncharacterized protein</fullName>
    </submittedName>
</protein>
<name>A0ABD2QL55_9PLAT</name>
<gene>
    <name evidence="2" type="ORF">Ciccas_001210</name>
</gene>
<sequence>MSACRAFPEIMRRFSSQSVLATETSETEDDSDSEVDAEFKKPPRWNLSNSSASINIDQPDSGKDSFHTEPDTSTDAKSPVVTFQDPPYRTVSFEMGVESSVSLAMLNLFPVVREKGSSPLLGIKVLRYQQERVIHHGREPPLEFCH</sequence>
<evidence type="ECO:0000256" key="1">
    <source>
        <dbReference type="SAM" id="MobiDB-lite"/>
    </source>
</evidence>
<evidence type="ECO:0000313" key="3">
    <source>
        <dbReference type="Proteomes" id="UP001626550"/>
    </source>
</evidence>
<reference evidence="2 3" key="1">
    <citation type="submission" date="2024-11" db="EMBL/GenBank/DDBJ databases">
        <title>Adaptive evolution of stress response genes in parasites aligns with host niche diversity.</title>
        <authorList>
            <person name="Hahn C."/>
            <person name="Resl P."/>
        </authorList>
    </citation>
    <scope>NUCLEOTIDE SEQUENCE [LARGE SCALE GENOMIC DNA]</scope>
    <source>
        <strain evidence="2">EGGRZ-B1_66</strain>
        <tissue evidence="2">Body</tissue>
    </source>
</reference>
<feature type="compositionally biased region" description="Acidic residues" evidence="1">
    <location>
        <begin position="25"/>
        <end position="36"/>
    </location>
</feature>
<feature type="region of interest" description="Disordered" evidence="1">
    <location>
        <begin position="17"/>
        <end position="81"/>
    </location>
</feature>
<organism evidence="2 3">
    <name type="scientific">Cichlidogyrus casuarinus</name>
    <dbReference type="NCBI Taxonomy" id="1844966"/>
    <lineage>
        <taxon>Eukaryota</taxon>
        <taxon>Metazoa</taxon>
        <taxon>Spiralia</taxon>
        <taxon>Lophotrochozoa</taxon>
        <taxon>Platyhelminthes</taxon>
        <taxon>Monogenea</taxon>
        <taxon>Monopisthocotylea</taxon>
        <taxon>Dactylogyridea</taxon>
        <taxon>Ancyrocephalidae</taxon>
        <taxon>Cichlidogyrus</taxon>
    </lineage>
</organism>
<dbReference type="AlphaFoldDB" id="A0ABD2QL55"/>
<keyword evidence="3" id="KW-1185">Reference proteome</keyword>
<proteinExistence type="predicted"/>
<dbReference type="Proteomes" id="UP001626550">
    <property type="component" value="Unassembled WGS sequence"/>
</dbReference>
<feature type="compositionally biased region" description="Basic and acidic residues" evidence="1">
    <location>
        <begin position="60"/>
        <end position="70"/>
    </location>
</feature>